<accession>A0A1Q5SY94</accession>
<dbReference type="Proteomes" id="UP000186030">
    <property type="component" value="Unassembled WGS sequence"/>
</dbReference>
<sequence>MFQPPQRLAALFTNGRFIHAFPPLCCVFGIYYTPIII</sequence>
<comment type="caution">
    <text evidence="1">The sequence shown here is derived from an EMBL/GenBank/DDBJ whole genome shotgun (WGS) entry which is preliminary data.</text>
</comment>
<gene>
    <name evidence="1" type="ORF">BRO54_2152</name>
</gene>
<organism evidence="1 2">
    <name type="scientific">Geobacillus proteiniphilus</name>
    <dbReference type="NCBI Taxonomy" id="860353"/>
    <lineage>
        <taxon>Bacteria</taxon>
        <taxon>Bacillati</taxon>
        <taxon>Bacillota</taxon>
        <taxon>Bacilli</taxon>
        <taxon>Bacillales</taxon>
        <taxon>Anoxybacillaceae</taxon>
        <taxon>Geobacillus</taxon>
    </lineage>
</organism>
<reference evidence="2" key="2">
    <citation type="submission" date="2017-01" db="EMBL/GenBank/DDBJ databases">
        <title>Genome sequencing and annotation of Geobacillus sp. 1017, a Hydrocarbon-Oxidizing Thermophilic Bacterium Isolated from a Heavy Oil Reservoir (China).</title>
        <authorList>
            <person name="Kadnikov V.V."/>
            <person name="Mardanov A.V."/>
            <person name="Poltaraus A.B."/>
            <person name="Sokolova D.S."/>
            <person name="Semenova E.M."/>
            <person name="Ravin N.V."/>
            <person name="Tourova T.P."/>
            <person name="Nazina T.N."/>
        </authorList>
    </citation>
    <scope>NUCLEOTIDE SEQUENCE [LARGE SCALE GENOMIC DNA]</scope>
    <source>
        <strain evidence="2">1017</strain>
    </source>
</reference>
<proteinExistence type="predicted"/>
<name>A0A1Q5SY94_9BACL</name>
<dbReference type="EMBL" id="MQMG01000026">
    <property type="protein sequence ID" value="OKO92988.1"/>
    <property type="molecule type" value="Genomic_DNA"/>
</dbReference>
<evidence type="ECO:0000313" key="2">
    <source>
        <dbReference type="Proteomes" id="UP000186030"/>
    </source>
</evidence>
<evidence type="ECO:0000313" key="1">
    <source>
        <dbReference type="EMBL" id="OKO92988.1"/>
    </source>
</evidence>
<protein>
    <submittedName>
        <fullName evidence="1">Uncharacterized protein</fullName>
    </submittedName>
</protein>
<reference evidence="1 2" key="1">
    <citation type="submission" date="2016-11" db="EMBL/GenBank/DDBJ databases">
        <authorList>
            <person name="Kadnikov V."/>
            <person name="Nazina T."/>
        </authorList>
    </citation>
    <scope>NUCLEOTIDE SEQUENCE [LARGE SCALE GENOMIC DNA]</scope>
    <source>
        <strain evidence="1 2">1017</strain>
    </source>
</reference>
<dbReference type="AlphaFoldDB" id="A0A1Q5SY94"/>